<evidence type="ECO:0000256" key="5">
    <source>
        <dbReference type="ARBA" id="ARBA00023049"/>
    </source>
</evidence>
<dbReference type="Gene3D" id="3.90.230.10">
    <property type="entry name" value="Creatinase/methionine aminopeptidase superfamily"/>
    <property type="match status" value="1"/>
</dbReference>
<accession>A0A0R3QE89</accession>
<gene>
    <name evidence="8" type="ORF">BTMF_LOCUS3972</name>
</gene>
<sequence>MEDVDIWLTPASLHRNGCNSAILHYGHENAPNTKKIIDGDLCLFDMGPEYNCYVLLFYFLLASDITTTFPCNGKFTEKQKLIYNAVLAANIEI</sequence>
<dbReference type="EMBL" id="UZAG01003764">
    <property type="protein sequence ID" value="VDO15867.1"/>
    <property type="molecule type" value="Genomic_DNA"/>
</dbReference>
<reference evidence="10" key="1">
    <citation type="submission" date="2017-02" db="UniProtKB">
        <authorList>
            <consortium name="WormBaseParasite"/>
        </authorList>
    </citation>
    <scope>IDENTIFICATION</scope>
</reference>
<dbReference type="AlphaFoldDB" id="A0A0R3QE89"/>
<dbReference type="WBParaSite" id="BTMF_0000467701-mRNA-1">
    <property type="protein sequence ID" value="BTMF_0000467701-mRNA-1"/>
    <property type="gene ID" value="BTMF_0000467701"/>
</dbReference>
<evidence type="ECO:0000313" key="10">
    <source>
        <dbReference type="WBParaSite" id="BTMF_0000467701-mRNA-1"/>
    </source>
</evidence>
<evidence type="ECO:0000256" key="3">
    <source>
        <dbReference type="ARBA" id="ARBA00022723"/>
    </source>
</evidence>
<dbReference type="Proteomes" id="UP000280834">
    <property type="component" value="Unassembled WGS sequence"/>
</dbReference>
<dbReference type="SUPFAM" id="SSF55920">
    <property type="entry name" value="Creatinase/aminopeptidase"/>
    <property type="match status" value="1"/>
</dbReference>
<evidence type="ECO:0000256" key="6">
    <source>
        <dbReference type="ARBA" id="ARBA00023211"/>
    </source>
</evidence>
<reference evidence="8 9" key="2">
    <citation type="submission" date="2018-11" db="EMBL/GenBank/DDBJ databases">
        <authorList>
            <consortium name="Pathogen Informatics"/>
        </authorList>
    </citation>
    <scope>NUCLEOTIDE SEQUENCE [LARGE SCALE GENOMIC DNA]</scope>
</reference>
<dbReference type="PANTHER" id="PTHR48480">
    <property type="match status" value="1"/>
</dbReference>
<keyword evidence="9" id="KW-1185">Reference proteome</keyword>
<evidence type="ECO:0000256" key="2">
    <source>
        <dbReference type="ARBA" id="ARBA00022670"/>
    </source>
</evidence>
<comment type="cofactor">
    <cofactor evidence="1">
        <name>Mn(2+)</name>
        <dbReference type="ChEBI" id="CHEBI:29035"/>
    </cofactor>
</comment>
<feature type="domain" description="Peptidase M24" evidence="7">
    <location>
        <begin position="17"/>
        <end position="92"/>
    </location>
</feature>
<dbReference type="Pfam" id="PF00557">
    <property type="entry name" value="Peptidase_M24"/>
    <property type="match status" value="1"/>
</dbReference>
<dbReference type="GO" id="GO:0006508">
    <property type="term" value="P:proteolysis"/>
    <property type="evidence" value="ECO:0007669"/>
    <property type="project" value="UniProtKB-KW"/>
</dbReference>
<keyword evidence="3" id="KW-0479">Metal-binding</keyword>
<evidence type="ECO:0000259" key="7">
    <source>
        <dbReference type="Pfam" id="PF00557"/>
    </source>
</evidence>
<evidence type="ECO:0000313" key="9">
    <source>
        <dbReference type="Proteomes" id="UP000280834"/>
    </source>
</evidence>
<evidence type="ECO:0000256" key="1">
    <source>
        <dbReference type="ARBA" id="ARBA00001936"/>
    </source>
</evidence>
<keyword evidence="5" id="KW-0482">Metalloprotease</keyword>
<dbReference type="InterPro" id="IPR000994">
    <property type="entry name" value="Pept_M24"/>
</dbReference>
<dbReference type="GO" id="GO:0008237">
    <property type="term" value="F:metallopeptidase activity"/>
    <property type="evidence" value="ECO:0007669"/>
    <property type="project" value="UniProtKB-KW"/>
</dbReference>
<protein>
    <submittedName>
        <fullName evidence="10">Peptidase_M24 domain-containing protein</fullName>
    </submittedName>
</protein>
<dbReference type="PANTHER" id="PTHR48480:SF2">
    <property type="entry name" value="PEPTIDASE D"/>
    <property type="match status" value="1"/>
</dbReference>
<keyword evidence="6" id="KW-0464">Manganese</keyword>
<keyword evidence="2" id="KW-0645">Protease</keyword>
<dbReference type="InterPro" id="IPR036005">
    <property type="entry name" value="Creatinase/aminopeptidase-like"/>
</dbReference>
<proteinExistence type="predicted"/>
<name>A0A0R3QE89_9BILA</name>
<dbReference type="InterPro" id="IPR052433">
    <property type="entry name" value="X-Pro_dipept-like"/>
</dbReference>
<dbReference type="STRING" id="42155.A0A0R3QE89"/>
<dbReference type="GO" id="GO:0046872">
    <property type="term" value="F:metal ion binding"/>
    <property type="evidence" value="ECO:0007669"/>
    <property type="project" value="UniProtKB-KW"/>
</dbReference>
<evidence type="ECO:0000256" key="4">
    <source>
        <dbReference type="ARBA" id="ARBA00022801"/>
    </source>
</evidence>
<keyword evidence="4" id="KW-0378">Hydrolase</keyword>
<evidence type="ECO:0000313" key="8">
    <source>
        <dbReference type="EMBL" id="VDO15867.1"/>
    </source>
</evidence>
<organism evidence="10">
    <name type="scientific">Brugia timori</name>
    <dbReference type="NCBI Taxonomy" id="42155"/>
    <lineage>
        <taxon>Eukaryota</taxon>
        <taxon>Metazoa</taxon>
        <taxon>Ecdysozoa</taxon>
        <taxon>Nematoda</taxon>
        <taxon>Chromadorea</taxon>
        <taxon>Rhabditida</taxon>
        <taxon>Spirurina</taxon>
        <taxon>Spiruromorpha</taxon>
        <taxon>Filarioidea</taxon>
        <taxon>Onchocercidae</taxon>
        <taxon>Brugia</taxon>
    </lineage>
</organism>